<dbReference type="SMART" id="SM00322">
    <property type="entry name" value="KH"/>
    <property type="match status" value="1"/>
</dbReference>
<dbReference type="InterPro" id="IPR001247">
    <property type="entry name" value="ExoRNase_PH_dom1"/>
</dbReference>
<dbReference type="PANTHER" id="PTHR11252">
    <property type="entry name" value="POLYRIBONUCLEOTIDE NUCLEOTIDYLTRANSFERASE"/>
    <property type="match status" value="1"/>
</dbReference>
<keyword evidence="5 7" id="KW-0460">Magnesium</keyword>
<dbReference type="CDD" id="cd02393">
    <property type="entry name" value="KH-I_PNPase"/>
    <property type="match status" value="1"/>
</dbReference>
<keyword evidence="7" id="KW-0479">Metal-binding</keyword>
<keyword evidence="3 7" id="KW-0808">Transferase</keyword>
<dbReference type="InterPro" id="IPR015847">
    <property type="entry name" value="ExoRNase_PH_dom2"/>
</dbReference>
<feature type="domain" description="S1 motif" evidence="9">
    <location>
        <begin position="624"/>
        <end position="693"/>
    </location>
</feature>
<keyword evidence="11" id="KW-1185">Reference proteome</keyword>
<evidence type="ECO:0000256" key="2">
    <source>
        <dbReference type="ARBA" id="ARBA00022490"/>
    </source>
</evidence>
<dbReference type="PIRSF" id="PIRSF005499">
    <property type="entry name" value="PNPase"/>
    <property type="match status" value="1"/>
</dbReference>
<evidence type="ECO:0000256" key="8">
    <source>
        <dbReference type="SAM" id="MobiDB-lite"/>
    </source>
</evidence>
<dbReference type="SUPFAM" id="SSF54211">
    <property type="entry name" value="Ribosomal protein S5 domain 2-like"/>
    <property type="match status" value="2"/>
</dbReference>
<dbReference type="HAMAP" id="MF_01595">
    <property type="entry name" value="PNPase"/>
    <property type="match status" value="1"/>
</dbReference>
<dbReference type="Gene3D" id="3.30.1370.10">
    <property type="entry name" value="K Homology domain, type 1"/>
    <property type="match status" value="1"/>
</dbReference>
<reference evidence="11" key="1">
    <citation type="journal article" date="2023" name="Int. J. Syst. Evol. Microbiol.">
        <title>Mesoterricola silvestris gen. nov., sp. nov., Mesoterricola sediminis sp. nov., Geothrix oryzae sp. nov., Geothrix edaphica sp. nov., Geothrix rubra sp. nov., and Geothrix limicola sp. nov., six novel members of Acidobacteriota isolated from soils.</title>
        <authorList>
            <person name="Itoh H."/>
            <person name="Sugisawa Y."/>
            <person name="Mise K."/>
            <person name="Xu Z."/>
            <person name="Kuniyasu M."/>
            <person name="Ushijima N."/>
            <person name="Kawano K."/>
            <person name="Kobayashi E."/>
            <person name="Shiratori Y."/>
            <person name="Masuda Y."/>
            <person name="Senoo K."/>
        </authorList>
    </citation>
    <scope>NUCLEOTIDE SEQUENCE [LARGE SCALE GENOMIC DNA]</scope>
    <source>
        <strain evidence="11">Red222</strain>
    </source>
</reference>
<dbReference type="Gene3D" id="2.40.50.140">
    <property type="entry name" value="Nucleic acid-binding proteins"/>
    <property type="match status" value="1"/>
</dbReference>
<proteinExistence type="inferred from homology"/>
<dbReference type="InterPro" id="IPR003029">
    <property type="entry name" value="S1_domain"/>
</dbReference>
<dbReference type="PROSITE" id="PS50084">
    <property type="entry name" value="KH_TYPE_1"/>
    <property type="match status" value="1"/>
</dbReference>
<dbReference type="EC" id="2.7.7.8" evidence="7"/>
<dbReference type="SUPFAM" id="SSF55666">
    <property type="entry name" value="Ribonuclease PH domain 2-like"/>
    <property type="match status" value="2"/>
</dbReference>
<evidence type="ECO:0000256" key="3">
    <source>
        <dbReference type="ARBA" id="ARBA00022679"/>
    </source>
</evidence>
<comment type="cofactor">
    <cofactor evidence="7">
        <name>Mg(2+)</name>
        <dbReference type="ChEBI" id="CHEBI:18420"/>
    </cofactor>
</comment>
<evidence type="ECO:0000313" key="10">
    <source>
        <dbReference type="EMBL" id="BDU70445.1"/>
    </source>
</evidence>
<keyword evidence="6 7" id="KW-0694">RNA-binding</keyword>
<dbReference type="InterPro" id="IPR027408">
    <property type="entry name" value="PNPase/RNase_PH_dom_sf"/>
</dbReference>
<dbReference type="PANTHER" id="PTHR11252:SF0">
    <property type="entry name" value="POLYRIBONUCLEOTIDE NUCLEOTIDYLTRANSFERASE 1, MITOCHONDRIAL"/>
    <property type="match status" value="1"/>
</dbReference>
<dbReference type="NCBIfam" id="NF008805">
    <property type="entry name" value="PRK11824.1"/>
    <property type="match status" value="1"/>
</dbReference>
<dbReference type="InterPro" id="IPR012340">
    <property type="entry name" value="NA-bd_OB-fold"/>
</dbReference>
<dbReference type="Pfam" id="PF03725">
    <property type="entry name" value="RNase_PH_C"/>
    <property type="match status" value="2"/>
</dbReference>
<dbReference type="Pfam" id="PF00575">
    <property type="entry name" value="S1"/>
    <property type="match status" value="1"/>
</dbReference>
<dbReference type="CDD" id="cd11363">
    <property type="entry name" value="RNase_PH_PNPase_1"/>
    <property type="match status" value="1"/>
</dbReference>
<dbReference type="Pfam" id="PF00013">
    <property type="entry name" value="KH_1"/>
    <property type="match status" value="1"/>
</dbReference>
<gene>
    <name evidence="7 10" type="primary">pnp</name>
    <name evidence="10" type="ORF">GETHOR_25460</name>
</gene>
<dbReference type="InterPro" id="IPR004087">
    <property type="entry name" value="KH_dom"/>
</dbReference>
<dbReference type="CDD" id="cd11364">
    <property type="entry name" value="RNase_PH_PNPase_2"/>
    <property type="match status" value="1"/>
</dbReference>
<dbReference type="SUPFAM" id="SSF46915">
    <property type="entry name" value="Polynucleotide phosphorylase/guanosine pentaphosphate synthase (PNPase/GPSI), domain 3"/>
    <property type="match status" value="1"/>
</dbReference>
<dbReference type="SUPFAM" id="SSF50249">
    <property type="entry name" value="Nucleic acid-binding proteins"/>
    <property type="match status" value="1"/>
</dbReference>
<dbReference type="Proteomes" id="UP001242010">
    <property type="component" value="Chromosome"/>
</dbReference>
<comment type="similarity">
    <text evidence="1 7">Belongs to the polyribonucleotide nucleotidyltransferase family.</text>
</comment>
<dbReference type="SMART" id="SM00316">
    <property type="entry name" value="S1"/>
    <property type="match status" value="1"/>
</dbReference>
<evidence type="ECO:0000256" key="6">
    <source>
        <dbReference type="ARBA" id="ARBA00022884"/>
    </source>
</evidence>
<evidence type="ECO:0000313" key="11">
    <source>
        <dbReference type="Proteomes" id="UP001242010"/>
    </source>
</evidence>
<evidence type="ECO:0000256" key="5">
    <source>
        <dbReference type="ARBA" id="ARBA00022842"/>
    </source>
</evidence>
<feature type="binding site" evidence="7">
    <location>
        <position position="494"/>
    </location>
    <ligand>
        <name>Mg(2+)</name>
        <dbReference type="ChEBI" id="CHEBI:18420"/>
    </ligand>
</feature>
<comment type="subcellular location">
    <subcellularLocation>
        <location evidence="7">Cytoplasm</location>
    </subcellularLocation>
</comment>
<evidence type="ECO:0000256" key="7">
    <source>
        <dbReference type="HAMAP-Rule" id="MF_01595"/>
    </source>
</evidence>
<comment type="catalytic activity">
    <reaction evidence="7">
        <text>RNA(n+1) + phosphate = RNA(n) + a ribonucleoside 5'-diphosphate</text>
        <dbReference type="Rhea" id="RHEA:22096"/>
        <dbReference type="Rhea" id="RHEA-COMP:14527"/>
        <dbReference type="Rhea" id="RHEA-COMP:17342"/>
        <dbReference type="ChEBI" id="CHEBI:43474"/>
        <dbReference type="ChEBI" id="CHEBI:57930"/>
        <dbReference type="ChEBI" id="CHEBI:140395"/>
        <dbReference type="EC" id="2.7.7.8"/>
    </reaction>
</comment>
<evidence type="ECO:0000256" key="4">
    <source>
        <dbReference type="ARBA" id="ARBA00022695"/>
    </source>
</evidence>
<accession>A0ABN6V9J1</accession>
<dbReference type="InterPro" id="IPR004088">
    <property type="entry name" value="KH_dom_type_1"/>
</dbReference>
<protein>
    <recommendedName>
        <fullName evidence="7">Polyribonucleotide nucleotidyltransferase</fullName>
        <ecNumber evidence="7">2.7.7.8</ecNumber>
    </recommendedName>
    <alternativeName>
        <fullName evidence="7">Polynucleotide phosphorylase</fullName>
        <shortName evidence="7">PNPase</shortName>
    </alternativeName>
</protein>
<dbReference type="PROSITE" id="PS50126">
    <property type="entry name" value="S1"/>
    <property type="match status" value="1"/>
</dbReference>
<dbReference type="InterPro" id="IPR036612">
    <property type="entry name" value="KH_dom_type_1_sf"/>
</dbReference>
<keyword evidence="2 7" id="KW-0963">Cytoplasm</keyword>
<dbReference type="InterPro" id="IPR020568">
    <property type="entry name" value="Ribosomal_Su5_D2-typ_SF"/>
</dbReference>
<dbReference type="Gene3D" id="3.30.230.70">
    <property type="entry name" value="GHMP Kinase, N-terminal domain"/>
    <property type="match status" value="2"/>
</dbReference>
<dbReference type="InterPro" id="IPR015848">
    <property type="entry name" value="PNPase_PH_RNA-bd_bac/org-type"/>
</dbReference>
<keyword evidence="4 7" id="KW-0548">Nucleotidyltransferase</keyword>
<dbReference type="InterPro" id="IPR036345">
    <property type="entry name" value="ExoRNase_PH_dom2_sf"/>
</dbReference>
<evidence type="ECO:0000259" key="9">
    <source>
        <dbReference type="PROSITE" id="PS50126"/>
    </source>
</evidence>
<dbReference type="CDD" id="cd04472">
    <property type="entry name" value="S1_PNPase"/>
    <property type="match status" value="1"/>
</dbReference>
<comment type="function">
    <text evidence="7">Involved in mRNA degradation. Catalyzes the phosphorolysis of single-stranded polyribonucleotides processively in the 3'- to 5'-direction.</text>
</comment>
<dbReference type="Pfam" id="PF01138">
    <property type="entry name" value="RNase_PH"/>
    <property type="match status" value="2"/>
</dbReference>
<dbReference type="SUPFAM" id="SSF54791">
    <property type="entry name" value="Eukaryotic type KH-domain (KH-domain type I)"/>
    <property type="match status" value="1"/>
</dbReference>
<name>A0ABN6V9J1_9BACT</name>
<dbReference type="NCBIfam" id="TIGR03591">
    <property type="entry name" value="polynuc_phos"/>
    <property type="match status" value="1"/>
</dbReference>
<dbReference type="InterPro" id="IPR012162">
    <property type="entry name" value="PNPase"/>
</dbReference>
<sequence>MNALKFNPTTVSVDLGDAPISLETGRIAKQAHGAVVVRQGDTMVLVAVCYGTPREGIDFFPLTVDYREPVLAAGKIPGGWFKREGRPTTKETLTSRLIDRPLRPLFEEGYNGDTMITAQVLSYDGQHAPETLAMVGASAALIISEIPFVNPVGGVRVGRVNGQLVVNPTVEQRAESDIDLLVAGTSDALVMVECGAKEVLEADMVKALAFGHEQIKTLVKLQKDLQAKVGKPKVAAAKAERNEALYKEVAAAFAEKLFAALTMKVKIESYKAIDLLKKEAVAQFCADKPELKKDLVACFDELKETLFRNAILKQGVRLDGRKFDQIRPLNIEVGVLPAAHGSCLFTRGETQALVTATLGTIQNTQIIDGLEEEYKKKFYLHYNFPGYSVGECKPNRGPGRREIGHGMLAERSLFAVFPTPEENPYTVRVVSDITESNGSSSMATICGGTLALMDAGIKLQSPVAGVAMGLVSDGDKFVVLSDIAGQEDHYGDMDFKVAGTEKGITALQMDIKIGGITTEILTKALDQAKAGRLHLLDLMGKVLAAPRAEFASNAPQMHSIQLPKEKIRDVIGKGGATIRNIIEVSGCEVNIDDDGLCQVAGPTQEKLQVALKMIGDLIQTAEVGKTYLGKVAKVVEFGAFVTILPGLDGLLHVSELAHHRVANPADEVSEGQEVMVKCIGIDEKSGKIKLSRKALIPKPEGADAEPEGEAPSHDDRPRRPRPPRRS</sequence>
<dbReference type="RefSeq" id="WP_286354163.1">
    <property type="nucleotide sequence ID" value="NZ_AP027079.1"/>
</dbReference>
<dbReference type="Pfam" id="PF03726">
    <property type="entry name" value="PNPase"/>
    <property type="match status" value="1"/>
</dbReference>
<dbReference type="EMBL" id="AP027079">
    <property type="protein sequence ID" value="BDU70445.1"/>
    <property type="molecule type" value="Genomic_DNA"/>
</dbReference>
<dbReference type="InterPro" id="IPR036456">
    <property type="entry name" value="PNPase_PH_RNA-bd_sf"/>
</dbReference>
<organism evidence="10 11">
    <name type="scientific">Geothrix oryzae</name>
    <dbReference type="NCBI Taxonomy" id="2927975"/>
    <lineage>
        <taxon>Bacteria</taxon>
        <taxon>Pseudomonadati</taxon>
        <taxon>Acidobacteriota</taxon>
        <taxon>Holophagae</taxon>
        <taxon>Holophagales</taxon>
        <taxon>Holophagaceae</taxon>
        <taxon>Geothrix</taxon>
    </lineage>
</organism>
<feature type="region of interest" description="Disordered" evidence="8">
    <location>
        <begin position="692"/>
        <end position="726"/>
    </location>
</feature>
<feature type="binding site" evidence="7">
    <location>
        <position position="488"/>
    </location>
    <ligand>
        <name>Mg(2+)</name>
        <dbReference type="ChEBI" id="CHEBI:18420"/>
    </ligand>
</feature>
<evidence type="ECO:0000256" key="1">
    <source>
        <dbReference type="ARBA" id="ARBA00007404"/>
    </source>
</evidence>